<dbReference type="EMBL" id="AZBU02000007">
    <property type="protein sequence ID" value="TKR70223.1"/>
    <property type="molecule type" value="Genomic_DNA"/>
</dbReference>
<organism evidence="1 2">
    <name type="scientific">Steinernema carpocapsae</name>
    <name type="common">Entomopathogenic nematode</name>
    <dbReference type="NCBI Taxonomy" id="34508"/>
    <lineage>
        <taxon>Eukaryota</taxon>
        <taxon>Metazoa</taxon>
        <taxon>Ecdysozoa</taxon>
        <taxon>Nematoda</taxon>
        <taxon>Chromadorea</taxon>
        <taxon>Rhabditida</taxon>
        <taxon>Tylenchina</taxon>
        <taxon>Panagrolaimomorpha</taxon>
        <taxon>Strongyloidoidea</taxon>
        <taxon>Steinernematidae</taxon>
        <taxon>Steinernema</taxon>
    </lineage>
</organism>
<proteinExistence type="predicted"/>
<sequence>MFSSLLCISHLLSVYSFIIHWFNFDRLNPCHHVLIQKIAQLLKFALQFLNLLAIRSYQSINISSHRQL</sequence>
<dbReference type="AlphaFoldDB" id="A0A4U5MM34"/>
<evidence type="ECO:0000313" key="2">
    <source>
        <dbReference type="Proteomes" id="UP000298663"/>
    </source>
</evidence>
<reference evidence="1 2" key="1">
    <citation type="journal article" date="2015" name="Genome Biol.">
        <title>Comparative genomics of Steinernema reveals deeply conserved gene regulatory networks.</title>
        <authorList>
            <person name="Dillman A.R."/>
            <person name="Macchietto M."/>
            <person name="Porter C.F."/>
            <person name="Rogers A."/>
            <person name="Williams B."/>
            <person name="Antoshechkin I."/>
            <person name="Lee M.M."/>
            <person name="Goodwin Z."/>
            <person name="Lu X."/>
            <person name="Lewis E.E."/>
            <person name="Goodrich-Blair H."/>
            <person name="Stock S.P."/>
            <person name="Adams B.J."/>
            <person name="Sternberg P.W."/>
            <person name="Mortazavi A."/>
        </authorList>
    </citation>
    <scope>NUCLEOTIDE SEQUENCE [LARGE SCALE GENOMIC DNA]</scope>
    <source>
        <strain evidence="1 2">ALL</strain>
    </source>
</reference>
<protein>
    <submittedName>
        <fullName evidence="1">Uncharacterized protein</fullName>
    </submittedName>
</protein>
<accession>A0A4U5MM34</accession>
<dbReference type="Proteomes" id="UP000298663">
    <property type="component" value="Unassembled WGS sequence"/>
</dbReference>
<reference evidence="1 2" key="2">
    <citation type="journal article" date="2019" name="G3 (Bethesda)">
        <title>Hybrid Assembly of the Genome of the Entomopathogenic Nematode Steinernema carpocapsae Identifies the X-Chromosome.</title>
        <authorList>
            <person name="Serra L."/>
            <person name="Macchietto M."/>
            <person name="Macias-Munoz A."/>
            <person name="McGill C.J."/>
            <person name="Rodriguez I.M."/>
            <person name="Rodriguez B."/>
            <person name="Murad R."/>
            <person name="Mortazavi A."/>
        </authorList>
    </citation>
    <scope>NUCLEOTIDE SEQUENCE [LARGE SCALE GENOMIC DNA]</scope>
    <source>
        <strain evidence="1 2">ALL</strain>
    </source>
</reference>
<evidence type="ECO:0000313" key="1">
    <source>
        <dbReference type="EMBL" id="TKR70223.1"/>
    </source>
</evidence>
<gene>
    <name evidence="1" type="ORF">L596_022274</name>
</gene>
<name>A0A4U5MM34_STECR</name>
<keyword evidence="2" id="KW-1185">Reference proteome</keyword>
<comment type="caution">
    <text evidence="1">The sequence shown here is derived from an EMBL/GenBank/DDBJ whole genome shotgun (WGS) entry which is preliminary data.</text>
</comment>